<keyword evidence="1" id="KW-0472">Membrane</keyword>
<name>A0A7X0MX18_9GAMM</name>
<reference evidence="2 3" key="1">
    <citation type="submission" date="2020-08" db="EMBL/GenBank/DDBJ databases">
        <title>Genomic Encyclopedia of Type Strains, Phase IV (KMG-IV): sequencing the most valuable type-strain genomes for metagenomic binning, comparative biology and taxonomic classification.</title>
        <authorList>
            <person name="Goeker M."/>
        </authorList>
    </citation>
    <scope>NUCLEOTIDE SEQUENCE [LARGE SCALE GENOMIC DNA]</scope>
    <source>
        <strain evidence="2 3">DSM 22368</strain>
    </source>
</reference>
<gene>
    <name evidence="2" type="ORF">HNR48_003310</name>
</gene>
<evidence type="ECO:0000256" key="1">
    <source>
        <dbReference type="SAM" id="Phobius"/>
    </source>
</evidence>
<accession>A0A7X0MX18</accession>
<evidence type="ECO:0000313" key="2">
    <source>
        <dbReference type="EMBL" id="MBB6523008.1"/>
    </source>
</evidence>
<dbReference type="RefSeq" id="WP_166844014.1">
    <property type="nucleotide sequence ID" value="NZ_JAAONY010000003.1"/>
</dbReference>
<dbReference type="AlphaFoldDB" id="A0A7X0MX18"/>
<protein>
    <submittedName>
        <fullName evidence="2">Uncharacterized protein</fullName>
    </submittedName>
</protein>
<dbReference type="EMBL" id="JACHHT010000003">
    <property type="protein sequence ID" value="MBB6523008.1"/>
    <property type="molecule type" value="Genomic_DNA"/>
</dbReference>
<dbReference type="InParanoid" id="A0A7X0MX18"/>
<dbReference type="Proteomes" id="UP000528457">
    <property type="component" value="Unassembled WGS sequence"/>
</dbReference>
<keyword evidence="1" id="KW-0812">Transmembrane</keyword>
<comment type="caution">
    <text evidence="2">The sequence shown here is derived from an EMBL/GenBank/DDBJ whole genome shotgun (WGS) entry which is preliminary data.</text>
</comment>
<keyword evidence="1" id="KW-1133">Transmembrane helix</keyword>
<proteinExistence type="predicted"/>
<sequence>MQRESSKRVQFTSGLVLLLVSVFASAMSPPIKDTITGTPSGTVLGSGAASTTVNLIDISYTPISITSQLTIGHIDVLSEALSTATSFRYSIREGNAPYTEIDTGPATLVNRTVFPDVTLGANPSNLDEFEITSAPLAPGDYYITVYSTDSEYSLAFAFRGAGLEPILRQLLNNPPTINNRRLFFRISPGQASASMSLGTTAVPAIPPMALGFLALVILGIVKRKLSIKHK</sequence>
<organism evidence="2 3">
    <name type="scientific">Pseudoteredinibacter isoporae</name>
    <dbReference type="NCBI Taxonomy" id="570281"/>
    <lineage>
        <taxon>Bacteria</taxon>
        <taxon>Pseudomonadati</taxon>
        <taxon>Pseudomonadota</taxon>
        <taxon>Gammaproteobacteria</taxon>
        <taxon>Cellvibrionales</taxon>
        <taxon>Cellvibrionaceae</taxon>
        <taxon>Pseudoteredinibacter</taxon>
    </lineage>
</organism>
<keyword evidence="3" id="KW-1185">Reference proteome</keyword>
<feature type="transmembrane region" description="Helical" evidence="1">
    <location>
        <begin position="204"/>
        <end position="221"/>
    </location>
</feature>
<evidence type="ECO:0000313" key="3">
    <source>
        <dbReference type="Proteomes" id="UP000528457"/>
    </source>
</evidence>